<evidence type="ECO:0000256" key="1">
    <source>
        <dbReference type="SAM" id="MobiDB-lite"/>
    </source>
</evidence>
<evidence type="ECO:0000313" key="3">
    <source>
        <dbReference type="Proteomes" id="UP000735302"/>
    </source>
</evidence>
<organism evidence="2 3">
    <name type="scientific">Plakobranchus ocellatus</name>
    <dbReference type="NCBI Taxonomy" id="259542"/>
    <lineage>
        <taxon>Eukaryota</taxon>
        <taxon>Metazoa</taxon>
        <taxon>Spiralia</taxon>
        <taxon>Lophotrochozoa</taxon>
        <taxon>Mollusca</taxon>
        <taxon>Gastropoda</taxon>
        <taxon>Heterobranchia</taxon>
        <taxon>Euthyneura</taxon>
        <taxon>Panpulmonata</taxon>
        <taxon>Sacoglossa</taxon>
        <taxon>Placobranchoidea</taxon>
        <taxon>Plakobranchidae</taxon>
        <taxon>Plakobranchus</taxon>
    </lineage>
</organism>
<protein>
    <submittedName>
        <fullName evidence="2">Uncharacterized protein</fullName>
    </submittedName>
</protein>
<proteinExistence type="predicted"/>
<dbReference type="Proteomes" id="UP000735302">
    <property type="component" value="Unassembled WGS sequence"/>
</dbReference>
<accession>A0AAV4BGH0</accession>
<evidence type="ECO:0000313" key="2">
    <source>
        <dbReference type="EMBL" id="GFO19645.1"/>
    </source>
</evidence>
<sequence>MAVLLVTPPNHDPPLGTWEPKRAFHIFPTLSSFLRLHTSLPASISHLPSPSLLSAPPPPPHPQASHIFPHLP</sequence>
<dbReference type="EMBL" id="BLXT01005078">
    <property type="protein sequence ID" value="GFO19645.1"/>
    <property type="molecule type" value="Genomic_DNA"/>
</dbReference>
<name>A0AAV4BGH0_9GAST</name>
<gene>
    <name evidence="2" type="ORF">PoB_004615000</name>
</gene>
<reference evidence="2 3" key="1">
    <citation type="journal article" date="2021" name="Elife">
        <title>Chloroplast acquisition without the gene transfer in kleptoplastic sea slugs, Plakobranchus ocellatus.</title>
        <authorList>
            <person name="Maeda T."/>
            <person name="Takahashi S."/>
            <person name="Yoshida T."/>
            <person name="Shimamura S."/>
            <person name="Takaki Y."/>
            <person name="Nagai Y."/>
            <person name="Toyoda A."/>
            <person name="Suzuki Y."/>
            <person name="Arimoto A."/>
            <person name="Ishii H."/>
            <person name="Satoh N."/>
            <person name="Nishiyama T."/>
            <person name="Hasebe M."/>
            <person name="Maruyama T."/>
            <person name="Minagawa J."/>
            <person name="Obokata J."/>
            <person name="Shigenobu S."/>
        </authorList>
    </citation>
    <scope>NUCLEOTIDE SEQUENCE [LARGE SCALE GENOMIC DNA]</scope>
</reference>
<feature type="region of interest" description="Disordered" evidence="1">
    <location>
        <begin position="48"/>
        <end position="72"/>
    </location>
</feature>
<dbReference type="AlphaFoldDB" id="A0AAV4BGH0"/>
<keyword evidence="3" id="KW-1185">Reference proteome</keyword>
<comment type="caution">
    <text evidence="2">The sequence shown here is derived from an EMBL/GenBank/DDBJ whole genome shotgun (WGS) entry which is preliminary data.</text>
</comment>